<dbReference type="EMBL" id="JAPEIS010000012">
    <property type="protein sequence ID" value="KAJ8060833.1"/>
    <property type="molecule type" value="Genomic_DNA"/>
</dbReference>
<protein>
    <submittedName>
        <fullName evidence="1">Uncharacterized protein</fullName>
    </submittedName>
</protein>
<accession>A0A9X0AEQ8</accession>
<comment type="caution">
    <text evidence="1">The sequence shown here is derived from an EMBL/GenBank/DDBJ whole genome shotgun (WGS) entry which is preliminary data.</text>
</comment>
<dbReference type="Proteomes" id="UP001152300">
    <property type="component" value="Unassembled WGS sequence"/>
</dbReference>
<gene>
    <name evidence="1" type="ORF">OCU04_009917</name>
</gene>
<sequence>MSLTEILTGLNAHGASVVQLLQTVDSSPSTFLIIKLSDFGNSILRRSLLSGEILTVDELLSALAILKPKDLAIALRYALRKQARANSGSYWLI</sequence>
<keyword evidence="2" id="KW-1185">Reference proteome</keyword>
<organism evidence="1 2">
    <name type="scientific">Sclerotinia nivalis</name>
    <dbReference type="NCBI Taxonomy" id="352851"/>
    <lineage>
        <taxon>Eukaryota</taxon>
        <taxon>Fungi</taxon>
        <taxon>Dikarya</taxon>
        <taxon>Ascomycota</taxon>
        <taxon>Pezizomycotina</taxon>
        <taxon>Leotiomycetes</taxon>
        <taxon>Helotiales</taxon>
        <taxon>Sclerotiniaceae</taxon>
        <taxon>Sclerotinia</taxon>
    </lineage>
</organism>
<dbReference type="AlphaFoldDB" id="A0A9X0AEQ8"/>
<evidence type="ECO:0000313" key="1">
    <source>
        <dbReference type="EMBL" id="KAJ8060833.1"/>
    </source>
</evidence>
<evidence type="ECO:0000313" key="2">
    <source>
        <dbReference type="Proteomes" id="UP001152300"/>
    </source>
</evidence>
<proteinExistence type="predicted"/>
<reference evidence="1" key="1">
    <citation type="submission" date="2022-11" db="EMBL/GenBank/DDBJ databases">
        <title>Genome Resource of Sclerotinia nivalis Strain SnTB1, a Plant Pathogen Isolated from American Ginseng.</title>
        <authorList>
            <person name="Fan S."/>
        </authorList>
    </citation>
    <scope>NUCLEOTIDE SEQUENCE</scope>
    <source>
        <strain evidence="1">SnTB1</strain>
    </source>
</reference>
<name>A0A9X0AEQ8_9HELO</name>